<evidence type="ECO:0000259" key="1">
    <source>
        <dbReference type="PROSITE" id="PS50801"/>
    </source>
</evidence>
<evidence type="ECO:0000313" key="2">
    <source>
        <dbReference type="EMBL" id="CCH76232.1"/>
    </source>
</evidence>
<dbReference type="EMBL" id="CAJB01000019">
    <property type="protein sequence ID" value="CCH76232.1"/>
    <property type="molecule type" value="Genomic_DNA"/>
</dbReference>
<comment type="caution">
    <text evidence="2">The sequence shown here is derived from an EMBL/GenBank/DDBJ whole genome shotgun (WGS) entry which is preliminary data.</text>
</comment>
<proteinExistence type="predicted"/>
<dbReference type="PROSITE" id="PS50801">
    <property type="entry name" value="STAS"/>
    <property type="match status" value="1"/>
</dbReference>
<accession>A0A077LUE5</accession>
<dbReference type="SUPFAM" id="SSF52091">
    <property type="entry name" value="SpoIIaa-like"/>
    <property type="match status" value="1"/>
</dbReference>
<dbReference type="Proteomes" id="UP000035721">
    <property type="component" value="Unassembled WGS sequence"/>
</dbReference>
<dbReference type="InterPro" id="IPR036513">
    <property type="entry name" value="STAS_dom_sf"/>
</dbReference>
<reference evidence="2 3" key="1">
    <citation type="journal article" date="2013" name="ISME J.">
        <title>A metabolic model for members of the genus Tetrasphaera involved in enhanced biological phosphorus removal.</title>
        <authorList>
            <person name="Kristiansen R."/>
            <person name="Nguyen H.T.T."/>
            <person name="Saunders A.M."/>
            <person name="Nielsen J.L."/>
            <person name="Wimmer R."/>
            <person name="Le V.Q."/>
            <person name="McIlroy S.J."/>
            <person name="Petrovski S."/>
            <person name="Seviour R.J."/>
            <person name="Calteau A."/>
            <person name="Nielsen K.L."/>
            <person name="Nielsen P.H."/>
        </authorList>
    </citation>
    <scope>NUCLEOTIDE SEQUENCE [LARGE SCALE GENOMIC DNA]</scope>
    <source>
        <strain evidence="2 3">T1-X7</strain>
    </source>
</reference>
<gene>
    <name evidence="2" type="ORF">BN12_1150025</name>
</gene>
<feature type="domain" description="STAS" evidence="1">
    <location>
        <begin position="25"/>
        <end position="112"/>
    </location>
</feature>
<dbReference type="CDD" id="cd07043">
    <property type="entry name" value="STAS_anti-anti-sigma_factors"/>
    <property type="match status" value="1"/>
</dbReference>
<dbReference type="RefSeq" id="WP_048552927.1">
    <property type="nucleotide sequence ID" value="NZ_HF570958.1"/>
</dbReference>
<dbReference type="Gene3D" id="3.30.750.24">
    <property type="entry name" value="STAS domain"/>
    <property type="match status" value="1"/>
</dbReference>
<evidence type="ECO:0000313" key="3">
    <source>
        <dbReference type="Proteomes" id="UP000035721"/>
    </source>
</evidence>
<dbReference type="AlphaFoldDB" id="A0A077LUE5"/>
<dbReference type="STRING" id="1194083.BN12_1150025"/>
<organism evidence="2 3">
    <name type="scientific">Nostocoides japonicum T1-X7</name>
    <dbReference type="NCBI Taxonomy" id="1194083"/>
    <lineage>
        <taxon>Bacteria</taxon>
        <taxon>Bacillati</taxon>
        <taxon>Actinomycetota</taxon>
        <taxon>Actinomycetes</taxon>
        <taxon>Micrococcales</taxon>
        <taxon>Intrasporangiaceae</taxon>
        <taxon>Nostocoides</taxon>
    </lineage>
</organism>
<protein>
    <recommendedName>
        <fullName evidence="1">STAS domain-containing protein</fullName>
    </recommendedName>
</protein>
<dbReference type="InterPro" id="IPR002645">
    <property type="entry name" value="STAS_dom"/>
</dbReference>
<sequence>MTVQPTGRTAAIDVTVTTLAPGQRVVIDGRIDIHTVPDLRQLLRRIVDDSRGPLVIDLTDAVIGDATALGLLVESHRRCRRAGRHMVFENACDRAERLLRAVRLLPTPAALD</sequence>
<name>A0A077LUE5_9MICO</name>
<dbReference type="Pfam" id="PF01740">
    <property type="entry name" value="STAS"/>
    <property type="match status" value="1"/>
</dbReference>
<keyword evidence="3" id="KW-1185">Reference proteome</keyword>